<feature type="coiled-coil region" evidence="9">
    <location>
        <begin position="162"/>
        <end position="194"/>
    </location>
</feature>
<feature type="compositionally biased region" description="Basic and acidic residues" evidence="10">
    <location>
        <begin position="900"/>
        <end position="998"/>
    </location>
</feature>
<name>A0AAU8F4C3_9BACI</name>
<evidence type="ECO:0000313" key="14">
    <source>
        <dbReference type="EMBL" id="XCH18663.1"/>
    </source>
</evidence>
<evidence type="ECO:0000259" key="13">
    <source>
        <dbReference type="PROSITE" id="PS50978"/>
    </source>
</evidence>
<evidence type="ECO:0000256" key="4">
    <source>
        <dbReference type="ARBA" id="ARBA00022525"/>
    </source>
</evidence>
<keyword evidence="6 12" id="KW-0732">Signal</keyword>
<dbReference type="SUPFAM" id="SSF52058">
    <property type="entry name" value="L domain-like"/>
    <property type="match status" value="2"/>
</dbReference>
<dbReference type="InterPro" id="IPR037250">
    <property type="entry name" value="NEAT_dom_sf"/>
</dbReference>
<evidence type="ECO:0000256" key="1">
    <source>
        <dbReference type="ARBA" id="ARBA00004168"/>
    </source>
</evidence>
<dbReference type="InterPro" id="IPR032675">
    <property type="entry name" value="LRR_dom_sf"/>
</dbReference>
<evidence type="ECO:0000256" key="8">
    <source>
        <dbReference type="ARBA" id="ARBA00023088"/>
    </source>
</evidence>
<feature type="domain" description="NEAT" evidence="13">
    <location>
        <begin position="44"/>
        <end position="168"/>
    </location>
</feature>
<dbReference type="Pfam" id="PF12799">
    <property type="entry name" value="LRR_4"/>
    <property type="match status" value="3"/>
</dbReference>
<accession>A0AAU8F4C3</accession>
<dbReference type="InterPro" id="IPR019931">
    <property type="entry name" value="LPXTG_anchor"/>
</dbReference>
<dbReference type="Gene3D" id="1.10.287.950">
    <property type="entry name" value="Methyl-accepting chemotaxis protein"/>
    <property type="match status" value="1"/>
</dbReference>
<keyword evidence="5" id="KW-0433">Leucine-rich repeat</keyword>
<feature type="compositionally biased region" description="Basic and acidic residues" evidence="10">
    <location>
        <begin position="859"/>
        <end position="893"/>
    </location>
</feature>
<feature type="transmembrane region" description="Helical" evidence="11">
    <location>
        <begin position="1046"/>
        <end position="1067"/>
    </location>
</feature>
<dbReference type="SMART" id="SM00369">
    <property type="entry name" value="LRR_TYP"/>
    <property type="match status" value="9"/>
</dbReference>
<evidence type="ECO:0000256" key="6">
    <source>
        <dbReference type="ARBA" id="ARBA00022729"/>
    </source>
</evidence>
<comment type="subcellular location">
    <subcellularLocation>
        <location evidence="1">Secreted</location>
        <location evidence="1">Cell wall</location>
        <topology evidence="1">Peptidoglycan-anchor</topology>
    </subcellularLocation>
</comment>
<feature type="compositionally biased region" description="Polar residues" evidence="10">
    <location>
        <begin position="1039"/>
        <end position="1049"/>
    </location>
</feature>
<comment type="similarity">
    <text evidence="2">Belongs to the internalin family.</text>
</comment>
<dbReference type="InterPro" id="IPR014755">
    <property type="entry name" value="Cu-Rt/internalin_Ig-like"/>
</dbReference>
<evidence type="ECO:0000256" key="7">
    <source>
        <dbReference type="ARBA" id="ARBA00022737"/>
    </source>
</evidence>
<keyword evidence="11" id="KW-0812">Transmembrane</keyword>
<gene>
    <name evidence="14" type="ORF">QEP67_25020</name>
</gene>
<dbReference type="PROSITE" id="PS51450">
    <property type="entry name" value="LRR"/>
    <property type="match status" value="12"/>
</dbReference>
<dbReference type="Gene3D" id="2.60.40.1850">
    <property type="match status" value="1"/>
</dbReference>
<dbReference type="InterPro" id="IPR050836">
    <property type="entry name" value="SDS22/Internalin_LRR"/>
</dbReference>
<feature type="compositionally biased region" description="Basic and acidic residues" evidence="10">
    <location>
        <begin position="1014"/>
        <end position="1038"/>
    </location>
</feature>
<evidence type="ECO:0000256" key="12">
    <source>
        <dbReference type="SAM" id="SignalP"/>
    </source>
</evidence>
<organism evidence="14">
    <name type="scientific">Bacillus cereus group sp. MS39</name>
    <dbReference type="NCBI Taxonomy" id="3041344"/>
    <lineage>
        <taxon>Bacteria</taxon>
        <taxon>Bacillati</taxon>
        <taxon>Bacillota</taxon>
        <taxon>Bacilli</taxon>
        <taxon>Bacillales</taxon>
        <taxon>Bacillaceae</taxon>
        <taxon>Bacillus</taxon>
        <taxon>Bacillus cereus group</taxon>
    </lineage>
</organism>
<keyword evidence="3" id="KW-0134">Cell wall</keyword>
<dbReference type="InterPro" id="IPR003591">
    <property type="entry name" value="Leu-rich_rpt_typical-subtyp"/>
</dbReference>
<proteinExistence type="inferred from homology"/>
<sequence length="1074" mass="120953">MKKNKRKHINAMIIAAALSLPFATYSTPALAAVAIEANKTGQGLEDGTYDAVIKAYKDKTNEESMAAVYIKNPKLTIENGKKIITATLSDSDFFKYLKTEDIHTPGVFHDVKVISEDKKKNGTKVIQFEVGELGKRYNMQMHIYIPTMAYDNKYQVQFEVNTLNLENNVPKEQKENKEEQKEETKNIVVDTKLQQYINRNTLGRKDINAPITKADALQIKNLDIYGGKGINNLSGLEHMVNLEKFTLNESAVSDISPIANLNNLKSLDLFSNRIENIEPITGLTKIQTLSLRDNKITDLTPLGKLKKVRVLDLVGNKIEDIKPLFTMASLGKLYLANNNISDLTGMEQLNKVKELWIGNNNITNLESISRMESLTNLAVSDAEITDITPLAKMKKLQSLDLEENYISDVSSLSGLTNLYELNLSANEISDVRPIQEFGKRFVVKVHRQKIFLNEGVVNEDSKIPIYDLNGESLQSIKWISEGGTQNNGFVKWDSPGEKSYEFNLETGSSENKLRFNGTVIQKIVKNQEGTNVVQDKELQRYINKNNLNRTDLEAPITKEDLLKIKTFKITNGQGNGIKDISGIEYMSNLESLELENLELKNIAFISDLRSLKSVSLAHNQIENIEPFSKLEKLEKLNISNNNMKNIEPLFKVNSLKKLTASNNKINNDTIQGIQQLKNLSVLILNSNEISSVEAISEISMLNELELIGNQVVNIEPLSKLKNLQWLNLSDNRIKDISIFASMLDLISLKLPGNEIQDIRPIIQLSQWSTIDIRRQKIFLDDAQVNQKVKIPVYDVEGEPLENITLKSESGTFNEDEGTIVWSTPGEKKYDFVFDGTEYYGLGIWFSGEVIQNIVEKPEAKEEVKEPTKEVEGPKEEVKEPAKEVEGPKEEVKEPTTGVEGSKEEVKEPAKEVEGPKEEVKEPAKEVEGPKEEVKEPVKEVEETKEEVKEPVKEVEGTKEEVKEPVKEVKEEVKEPTKEVEEAKEEVKEPTKKVEEVKELATGLDQEPKGNNQVVEKEGRKADTLNKQHANKFEEDKKSLPSTGGEASTSTLLSGITLVLSALSMFVFRKRLFKK</sequence>
<dbReference type="PANTHER" id="PTHR46652">
    <property type="entry name" value="LEUCINE-RICH REPEAT AND IQ DOMAIN-CONTAINING PROTEIN 1-RELATED"/>
    <property type="match status" value="1"/>
</dbReference>
<dbReference type="AlphaFoldDB" id="A0AAU8F4C3"/>
<dbReference type="InterPro" id="IPR014756">
    <property type="entry name" value="Ig_E-set"/>
</dbReference>
<dbReference type="SUPFAM" id="SSF158911">
    <property type="entry name" value="NEAT domain-like"/>
    <property type="match status" value="1"/>
</dbReference>
<evidence type="ECO:0000256" key="10">
    <source>
        <dbReference type="SAM" id="MobiDB-lite"/>
    </source>
</evidence>
<evidence type="ECO:0000256" key="5">
    <source>
        <dbReference type="ARBA" id="ARBA00022614"/>
    </source>
</evidence>
<dbReference type="RefSeq" id="WP_353706461.1">
    <property type="nucleotide sequence ID" value="NZ_CP123058.1"/>
</dbReference>
<feature type="region of interest" description="Disordered" evidence="10">
    <location>
        <begin position="859"/>
        <end position="1049"/>
    </location>
</feature>
<keyword evidence="9" id="KW-0175">Coiled coil</keyword>
<keyword evidence="11" id="KW-1133">Transmembrane helix</keyword>
<keyword evidence="7" id="KW-0677">Repeat</keyword>
<keyword evidence="4" id="KW-0964">Secreted</keyword>
<feature type="chain" id="PRO_5043840478" evidence="12">
    <location>
        <begin position="32"/>
        <end position="1074"/>
    </location>
</feature>
<dbReference type="SMART" id="SM00725">
    <property type="entry name" value="NEAT"/>
    <property type="match status" value="1"/>
</dbReference>
<dbReference type="Gene3D" id="2.60.40.1220">
    <property type="match status" value="2"/>
</dbReference>
<dbReference type="NCBIfam" id="TIGR01167">
    <property type="entry name" value="LPXTG_anchor"/>
    <property type="match status" value="1"/>
</dbReference>
<dbReference type="Pfam" id="PF05031">
    <property type="entry name" value="NEAT"/>
    <property type="match status" value="1"/>
</dbReference>
<dbReference type="InterPro" id="IPR025875">
    <property type="entry name" value="Leu-rich_rpt_4"/>
</dbReference>
<dbReference type="EMBL" id="CP123058">
    <property type="protein sequence ID" value="XCH18663.1"/>
    <property type="molecule type" value="Genomic_DNA"/>
</dbReference>
<dbReference type="InterPro" id="IPR006635">
    <property type="entry name" value="NEAT_dom"/>
</dbReference>
<evidence type="ECO:0000256" key="2">
    <source>
        <dbReference type="ARBA" id="ARBA00009432"/>
    </source>
</evidence>
<evidence type="ECO:0000256" key="3">
    <source>
        <dbReference type="ARBA" id="ARBA00022512"/>
    </source>
</evidence>
<reference evidence="14" key="1">
    <citation type="submission" date="2023-04" db="EMBL/GenBank/DDBJ databases">
        <title>Bacillus cereus group whole genome sequencing.</title>
        <authorList>
            <person name="Kang M."/>
            <person name="Kim H.J."/>
        </authorList>
    </citation>
    <scope>NUCLEOTIDE SEQUENCE</scope>
    <source>
        <strain evidence="14">MS39</strain>
    </source>
</reference>
<dbReference type="SUPFAM" id="SSF81296">
    <property type="entry name" value="E set domains"/>
    <property type="match status" value="2"/>
</dbReference>
<dbReference type="InterPro" id="IPR001611">
    <property type="entry name" value="Leu-rich_rpt"/>
</dbReference>
<dbReference type="Gene3D" id="3.80.10.10">
    <property type="entry name" value="Ribonuclease Inhibitor"/>
    <property type="match status" value="2"/>
</dbReference>
<protein>
    <submittedName>
        <fullName evidence="14">Leucine-rich repeat domain-containing protein</fullName>
    </submittedName>
</protein>
<dbReference type="CDD" id="cd06920">
    <property type="entry name" value="NEAT"/>
    <property type="match status" value="1"/>
</dbReference>
<dbReference type="SMART" id="SM00365">
    <property type="entry name" value="LRR_SD22"/>
    <property type="match status" value="14"/>
</dbReference>
<keyword evidence="11" id="KW-0472">Membrane</keyword>
<dbReference type="PROSITE" id="PS50978">
    <property type="entry name" value="NEAT"/>
    <property type="match status" value="1"/>
</dbReference>
<evidence type="ECO:0000256" key="11">
    <source>
        <dbReference type="SAM" id="Phobius"/>
    </source>
</evidence>
<dbReference type="Pfam" id="PF00746">
    <property type="entry name" value="Gram_pos_anchor"/>
    <property type="match status" value="1"/>
</dbReference>
<keyword evidence="8" id="KW-0572">Peptidoglycan-anchor</keyword>
<dbReference type="PANTHER" id="PTHR46652:SF3">
    <property type="entry name" value="LEUCINE-RICH REPEAT-CONTAINING PROTEIN 9"/>
    <property type="match status" value="1"/>
</dbReference>
<evidence type="ECO:0000256" key="9">
    <source>
        <dbReference type="SAM" id="Coils"/>
    </source>
</evidence>
<feature type="signal peptide" evidence="12">
    <location>
        <begin position="1"/>
        <end position="31"/>
    </location>
</feature>